<organism evidence="2 3">
    <name type="scientific">Parelaphostrongylus tenuis</name>
    <name type="common">Meningeal worm</name>
    <dbReference type="NCBI Taxonomy" id="148309"/>
    <lineage>
        <taxon>Eukaryota</taxon>
        <taxon>Metazoa</taxon>
        <taxon>Ecdysozoa</taxon>
        <taxon>Nematoda</taxon>
        <taxon>Chromadorea</taxon>
        <taxon>Rhabditida</taxon>
        <taxon>Rhabditina</taxon>
        <taxon>Rhabditomorpha</taxon>
        <taxon>Strongyloidea</taxon>
        <taxon>Metastrongylidae</taxon>
        <taxon>Parelaphostrongylus</taxon>
    </lineage>
</organism>
<keyword evidence="3" id="KW-1185">Reference proteome</keyword>
<dbReference type="EMBL" id="JAHQIW010003025">
    <property type="protein sequence ID" value="KAJ1357069.1"/>
    <property type="molecule type" value="Genomic_DNA"/>
</dbReference>
<dbReference type="AlphaFoldDB" id="A0AAD5QPM4"/>
<dbReference type="Proteomes" id="UP001196413">
    <property type="component" value="Unassembled WGS sequence"/>
</dbReference>
<evidence type="ECO:0000256" key="1">
    <source>
        <dbReference type="SAM" id="MobiDB-lite"/>
    </source>
</evidence>
<comment type="caution">
    <text evidence="2">The sequence shown here is derived from an EMBL/GenBank/DDBJ whole genome shotgun (WGS) entry which is preliminary data.</text>
</comment>
<name>A0AAD5QPM4_PARTN</name>
<accession>A0AAD5QPM4</accession>
<feature type="compositionally biased region" description="Low complexity" evidence="1">
    <location>
        <begin position="46"/>
        <end position="59"/>
    </location>
</feature>
<sequence length="88" mass="9526">MRRPENRHLGEIVPSEVQQVSSSYFLNEFNRTLNSATVCRCEENAASSSSTTCAMSDASQVNGNGAGDNSPVMHHGHSHAIHEARGEK</sequence>
<reference evidence="2" key="1">
    <citation type="submission" date="2021-06" db="EMBL/GenBank/DDBJ databases">
        <title>Parelaphostrongylus tenuis whole genome reference sequence.</title>
        <authorList>
            <person name="Garwood T.J."/>
            <person name="Larsen P.A."/>
            <person name="Fountain-Jones N.M."/>
            <person name="Garbe J.R."/>
            <person name="Macchietto M.G."/>
            <person name="Kania S.A."/>
            <person name="Gerhold R.W."/>
            <person name="Richards J.E."/>
            <person name="Wolf T.M."/>
        </authorList>
    </citation>
    <scope>NUCLEOTIDE SEQUENCE</scope>
    <source>
        <strain evidence="2">MNPRO001-30</strain>
        <tissue evidence="2">Meninges</tissue>
    </source>
</reference>
<feature type="region of interest" description="Disordered" evidence="1">
    <location>
        <begin position="46"/>
        <end position="88"/>
    </location>
</feature>
<evidence type="ECO:0000313" key="2">
    <source>
        <dbReference type="EMBL" id="KAJ1357069.1"/>
    </source>
</evidence>
<proteinExistence type="predicted"/>
<protein>
    <submittedName>
        <fullName evidence="2">Uncharacterized protein</fullName>
    </submittedName>
</protein>
<feature type="non-terminal residue" evidence="2">
    <location>
        <position position="88"/>
    </location>
</feature>
<gene>
    <name evidence="2" type="ORF">KIN20_015097</name>
</gene>
<evidence type="ECO:0000313" key="3">
    <source>
        <dbReference type="Proteomes" id="UP001196413"/>
    </source>
</evidence>